<dbReference type="AlphaFoldDB" id="A0A0C3HGI7"/>
<reference evidence="3" key="2">
    <citation type="submission" date="2015-01" db="EMBL/GenBank/DDBJ databases">
        <title>Evolutionary Origins and Diversification of the Mycorrhizal Mutualists.</title>
        <authorList>
            <consortium name="DOE Joint Genome Institute"/>
            <consortium name="Mycorrhizal Genomics Consortium"/>
            <person name="Kohler A."/>
            <person name="Kuo A."/>
            <person name="Nagy L.G."/>
            <person name="Floudas D."/>
            <person name="Copeland A."/>
            <person name="Barry K.W."/>
            <person name="Cichocki N."/>
            <person name="Veneault-Fourrey C."/>
            <person name="LaButti K."/>
            <person name="Lindquist E.A."/>
            <person name="Lipzen A."/>
            <person name="Lundell T."/>
            <person name="Morin E."/>
            <person name="Murat C."/>
            <person name="Riley R."/>
            <person name="Ohm R."/>
            <person name="Sun H."/>
            <person name="Tunlid A."/>
            <person name="Henrissat B."/>
            <person name="Grigoriev I.V."/>
            <person name="Hibbett D.S."/>
            <person name="Martin F."/>
        </authorList>
    </citation>
    <scope>NUCLEOTIDE SEQUENCE [LARGE SCALE GENOMIC DNA]</scope>
    <source>
        <strain evidence="3">Zn</strain>
    </source>
</reference>
<dbReference type="HOGENOM" id="CLU_116368_0_0_1"/>
<sequence>MVKMAEPQARSYRPEGGVVQSTGFRKFSSIPMIILLYTAATPFSPISWVTYDLEGSFFLDRLLAGVLLFAAVYFQWQLAAQTYPVAICLPTGSRQTIRNGRVETSSGGGELLFIYKPVEYWKYIGIEAVLLGVAEFGGYEIWRRGIVTAVIAALWSVGWFITPDSVKRDGWEYVKKLWFWIALDEIMRVGMGGGRRRTQSTVLKTDIVDD</sequence>
<feature type="transmembrane region" description="Helical" evidence="1">
    <location>
        <begin position="30"/>
        <end position="51"/>
    </location>
</feature>
<accession>A0A0C3HGI7</accession>
<evidence type="ECO:0000313" key="2">
    <source>
        <dbReference type="EMBL" id="KIN02225.1"/>
    </source>
</evidence>
<dbReference type="OrthoDB" id="5227396at2759"/>
<organism evidence="2 3">
    <name type="scientific">Oidiodendron maius (strain Zn)</name>
    <dbReference type="NCBI Taxonomy" id="913774"/>
    <lineage>
        <taxon>Eukaryota</taxon>
        <taxon>Fungi</taxon>
        <taxon>Dikarya</taxon>
        <taxon>Ascomycota</taxon>
        <taxon>Pezizomycotina</taxon>
        <taxon>Leotiomycetes</taxon>
        <taxon>Leotiomycetes incertae sedis</taxon>
        <taxon>Myxotrichaceae</taxon>
        <taxon>Oidiodendron</taxon>
    </lineage>
</organism>
<evidence type="ECO:0000313" key="3">
    <source>
        <dbReference type="Proteomes" id="UP000054321"/>
    </source>
</evidence>
<dbReference type="EMBL" id="KN832875">
    <property type="protein sequence ID" value="KIN02225.1"/>
    <property type="molecule type" value="Genomic_DNA"/>
</dbReference>
<keyword evidence="1" id="KW-0472">Membrane</keyword>
<name>A0A0C3HGI7_OIDMZ</name>
<keyword evidence="1" id="KW-0812">Transmembrane</keyword>
<dbReference type="Proteomes" id="UP000054321">
    <property type="component" value="Unassembled WGS sequence"/>
</dbReference>
<keyword evidence="3" id="KW-1185">Reference proteome</keyword>
<proteinExistence type="predicted"/>
<evidence type="ECO:0000256" key="1">
    <source>
        <dbReference type="SAM" id="Phobius"/>
    </source>
</evidence>
<dbReference type="InParanoid" id="A0A0C3HGI7"/>
<reference evidence="2 3" key="1">
    <citation type="submission" date="2014-04" db="EMBL/GenBank/DDBJ databases">
        <authorList>
            <consortium name="DOE Joint Genome Institute"/>
            <person name="Kuo A."/>
            <person name="Martino E."/>
            <person name="Perotto S."/>
            <person name="Kohler A."/>
            <person name="Nagy L.G."/>
            <person name="Floudas D."/>
            <person name="Copeland A."/>
            <person name="Barry K.W."/>
            <person name="Cichocki N."/>
            <person name="Veneault-Fourrey C."/>
            <person name="LaButti K."/>
            <person name="Lindquist E.A."/>
            <person name="Lipzen A."/>
            <person name="Lundell T."/>
            <person name="Morin E."/>
            <person name="Murat C."/>
            <person name="Sun H."/>
            <person name="Tunlid A."/>
            <person name="Henrissat B."/>
            <person name="Grigoriev I.V."/>
            <person name="Hibbett D.S."/>
            <person name="Martin F."/>
            <person name="Nordberg H.P."/>
            <person name="Cantor M.N."/>
            <person name="Hua S.X."/>
        </authorList>
    </citation>
    <scope>NUCLEOTIDE SEQUENCE [LARGE SCALE GENOMIC DNA]</scope>
    <source>
        <strain evidence="2 3">Zn</strain>
    </source>
</reference>
<protein>
    <submittedName>
        <fullName evidence="2">Uncharacterized protein</fullName>
    </submittedName>
</protein>
<keyword evidence="1" id="KW-1133">Transmembrane helix</keyword>
<gene>
    <name evidence="2" type="ORF">OIDMADRAFT_103414</name>
</gene>